<evidence type="ECO:0000313" key="2">
    <source>
        <dbReference type="Proteomes" id="UP000596247"/>
    </source>
</evidence>
<sequence length="103" mass="11566">MYDNVHAVRRLKHISARDWIKRKSEGLLLCDITDPVAGYPVHNDHSIINDVTTSYNSSSDKMSYSFGNHHVSPGDLIVFYADGQVAFISASAETLHLPYFKLV</sequence>
<evidence type="ECO:0000313" key="1">
    <source>
        <dbReference type="EMBL" id="CAD5236311.1"/>
    </source>
</evidence>
<gene>
    <name evidence="1" type="ORF">LLCLJKAH_00322</name>
</gene>
<dbReference type="EMBL" id="LR881104">
    <property type="protein sequence ID" value="CAD5236311.1"/>
    <property type="molecule type" value="Genomic_DNA"/>
</dbReference>
<organism evidence="1 2">
    <name type="scientific">Klebsiella phage vB_KvM-Eowyn</name>
    <dbReference type="NCBI Taxonomy" id="2762819"/>
    <lineage>
        <taxon>Viruses</taxon>
        <taxon>Duplodnaviria</taxon>
        <taxon>Heunggongvirae</taxon>
        <taxon>Uroviricota</taxon>
        <taxon>Caudoviricetes</taxon>
        <taxon>Chimalliviridae</taxon>
        <taxon>Eowynvirus</taxon>
        <taxon>Eowynvirus eowyn</taxon>
    </lineage>
</organism>
<protein>
    <submittedName>
        <fullName evidence="1">Uncharacterized protein</fullName>
    </submittedName>
</protein>
<accession>A0A7R8R624</accession>
<proteinExistence type="predicted"/>
<reference evidence="1 2" key="1">
    <citation type="submission" date="2020-09" db="EMBL/GenBank/DDBJ databases">
        <authorList>
            <person name="Jameson E."/>
        </authorList>
    </citation>
    <scope>NUCLEOTIDE SEQUENCE [LARGE SCALE GENOMIC DNA]</scope>
</reference>
<name>A0A7R8R624_9CAUD</name>
<dbReference type="Proteomes" id="UP000596247">
    <property type="component" value="Chromosome"/>
</dbReference>
<keyword evidence="2" id="KW-1185">Reference proteome</keyword>